<accession>A0A8P0T3Z1</accession>
<feature type="region of interest" description="Disordered" evidence="1">
    <location>
        <begin position="1"/>
        <end position="32"/>
    </location>
</feature>
<dbReference type="Ensembl" id="ENSCAFT00000086465.2">
    <property type="protein sequence ID" value="ENSCAFP00000051205.1"/>
    <property type="gene ID" value="ENSCAFG00000044909.2"/>
</dbReference>
<feature type="region of interest" description="Disordered" evidence="1">
    <location>
        <begin position="101"/>
        <end position="134"/>
    </location>
</feature>
<name>A0A8P0T3Z1_CANLF</name>
<sequence>MVSFWNLQPREREDRPKAGSRQEEGFGVQPRRMADLGMVSNLRRSNSSLCKTRRLQHLFGNSAKQENLSSWIPENITKKECMYFVESSKLSDAGYVAWGRSHGAASGAGASPPPRGLLWGSSFAPPAAEREQRA</sequence>
<feature type="compositionally biased region" description="Basic and acidic residues" evidence="1">
    <location>
        <begin position="9"/>
        <end position="24"/>
    </location>
</feature>
<proteinExistence type="predicted"/>
<evidence type="ECO:0000313" key="3">
    <source>
        <dbReference type="Proteomes" id="UP000002254"/>
    </source>
</evidence>
<reference evidence="2 3" key="1">
    <citation type="journal article" date="2005" name="Nature">
        <title>Genome sequence, comparative analysis and haplotype structure of the domestic dog.</title>
        <authorList>
            <consortium name="Broad Sequencing Platform"/>
            <person name="Lindblad-Toh K."/>
            <person name="Wade C.M."/>
            <person name="Mikkelsen T.S."/>
            <person name="Karlsson E.K."/>
            <person name="Jaffe D.B."/>
            <person name="Kamal M."/>
            <person name="Clamp M."/>
            <person name="Chang J.L."/>
            <person name="Kulbokas E.J. III"/>
            <person name="Zody M.C."/>
            <person name="Mauceli E."/>
            <person name="Xie X."/>
            <person name="Breen M."/>
            <person name="Wayne R.K."/>
            <person name="Ostrander E.A."/>
            <person name="Ponting C.P."/>
            <person name="Galibert F."/>
            <person name="Smith D.R."/>
            <person name="DeJong P.J."/>
            <person name="Kirkness E."/>
            <person name="Alvarez P."/>
            <person name="Biagi T."/>
            <person name="Brockman W."/>
            <person name="Butler J."/>
            <person name="Chin C.W."/>
            <person name="Cook A."/>
            <person name="Cuff J."/>
            <person name="Daly M.J."/>
            <person name="DeCaprio D."/>
            <person name="Gnerre S."/>
            <person name="Grabherr M."/>
            <person name="Kellis M."/>
            <person name="Kleber M."/>
            <person name="Bardeleben C."/>
            <person name="Goodstadt L."/>
            <person name="Heger A."/>
            <person name="Hitte C."/>
            <person name="Kim L."/>
            <person name="Koepfli K.P."/>
            <person name="Parker H.G."/>
            <person name="Pollinger J.P."/>
            <person name="Searle S.M."/>
            <person name="Sutter N.B."/>
            <person name="Thomas R."/>
            <person name="Webber C."/>
            <person name="Baldwin J."/>
            <person name="Abebe A."/>
            <person name="Abouelleil A."/>
            <person name="Aftuck L."/>
            <person name="Ait-Zahra M."/>
            <person name="Aldredge T."/>
            <person name="Allen N."/>
            <person name="An P."/>
            <person name="Anderson S."/>
            <person name="Antoine C."/>
            <person name="Arachchi H."/>
            <person name="Aslam A."/>
            <person name="Ayotte L."/>
            <person name="Bachantsang P."/>
            <person name="Barry A."/>
            <person name="Bayul T."/>
            <person name="Benamara M."/>
            <person name="Berlin A."/>
            <person name="Bessette D."/>
            <person name="Blitshteyn B."/>
            <person name="Bloom T."/>
            <person name="Blye J."/>
            <person name="Boguslavskiy L."/>
            <person name="Bonnet C."/>
            <person name="Boukhgalter B."/>
            <person name="Brown A."/>
            <person name="Cahill P."/>
            <person name="Calixte N."/>
            <person name="Camarata J."/>
            <person name="Cheshatsang Y."/>
            <person name="Chu J."/>
            <person name="Citroen M."/>
            <person name="Collymore A."/>
            <person name="Cooke P."/>
            <person name="Dawoe T."/>
            <person name="Daza R."/>
            <person name="Decktor K."/>
            <person name="DeGray S."/>
            <person name="Dhargay N."/>
            <person name="Dooley K."/>
            <person name="Dooley K."/>
            <person name="Dorje P."/>
            <person name="Dorjee K."/>
            <person name="Dorris L."/>
            <person name="Duffey N."/>
            <person name="Dupes A."/>
            <person name="Egbiremolen O."/>
            <person name="Elong R."/>
            <person name="Falk J."/>
            <person name="Farina A."/>
            <person name="Faro S."/>
            <person name="Ferguson D."/>
            <person name="Ferreira P."/>
            <person name="Fisher S."/>
            <person name="FitzGerald M."/>
            <person name="Foley K."/>
            <person name="Foley C."/>
            <person name="Franke A."/>
            <person name="Friedrich D."/>
            <person name="Gage D."/>
            <person name="Garber M."/>
            <person name="Gearin G."/>
            <person name="Giannoukos G."/>
            <person name="Goode T."/>
            <person name="Goyette A."/>
            <person name="Graham J."/>
            <person name="Grandbois E."/>
            <person name="Gyaltsen K."/>
            <person name="Hafez N."/>
            <person name="Hagopian D."/>
            <person name="Hagos B."/>
            <person name="Hall J."/>
            <person name="Healy C."/>
            <person name="Hegarty R."/>
            <person name="Honan T."/>
            <person name="Horn A."/>
            <person name="Houde N."/>
            <person name="Hughes L."/>
            <person name="Hunnicutt L."/>
            <person name="Husby M."/>
            <person name="Jester B."/>
            <person name="Jones C."/>
            <person name="Kamat A."/>
            <person name="Kanga B."/>
            <person name="Kells C."/>
            <person name="Khazanovich D."/>
            <person name="Kieu A.C."/>
            <person name="Kisner P."/>
            <person name="Kumar M."/>
            <person name="Lance K."/>
            <person name="Landers T."/>
            <person name="Lara M."/>
            <person name="Lee W."/>
            <person name="Leger J.P."/>
            <person name="Lennon N."/>
            <person name="Leuper L."/>
            <person name="LeVine S."/>
            <person name="Liu J."/>
            <person name="Liu X."/>
            <person name="Lokyitsang Y."/>
            <person name="Lokyitsang T."/>
            <person name="Lui A."/>
            <person name="Macdonald J."/>
            <person name="Major J."/>
            <person name="Marabella R."/>
            <person name="Maru K."/>
            <person name="Matthews C."/>
            <person name="McDonough S."/>
            <person name="Mehta T."/>
            <person name="Meldrim J."/>
            <person name="Melnikov A."/>
            <person name="Meneus L."/>
            <person name="Mihalev A."/>
            <person name="Mihova T."/>
            <person name="Miller K."/>
            <person name="Mittelman R."/>
            <person name="Mlenga V."/>
            <person name="Mulrain L."/>
            <person name="Munson G."/>
            <person name="Navidi A."/>
            <person name="Naylor J."/>
            <person name="Nguyen T."/>
            <person name="Nguyen N."/>
            <person name="Nguyen C."/>
            <person name="Nguyen T."/>
            <person name="Nicol R."/>
            <person name="Norbu N."/>
            <person name="Norbu C."/>
            <person name="Novod N."/>
            <person name="Nyima T."/>
            <person name="Olandt P."/>
            <person name="O'Neill B."/>
            <person name="O'Neill K."/>
            <person name="Osman S."/>
            <person name="Oyono L."/>
            <person name="Patti C."/>
            <person name="Perrin D."/>
            <person name="Phunkhang P."/>
            <person name="Pierre F."/>
            <person name="Priest M."/>
            <person name="Rachupka A."/>
            <person name="Raghuraman S."/>
            <person name="Rameau R."/>
            <person name="Ray V."/>
            <person name="Raymond C."/>
            <person name="Rege F."/>
            <person name="Rise C."/>
            <person name="Rogers J."/>
            <person name="Rogov P."/>
            <person name="Sahalie J."/>
            <person name="Settipalli S."/>
            <person name="Sharpe T."/>
            <person name="Shea T."/>
            <person name="Sheehan M."/>
            <person name="Sherpa N."/>
            <person name="Shi J."/>
            <person name="Shih D."/>
            <person name="Sloan J."/>
            <person name="Smith C."/>
            <person name="Sparrow T."/>
            <person name="Stalker J."/>
            <person name="Stange-Thomann N."/>
            <person name="Stavropoulos S."/>
            <person name="Stone C."/>
            <person name="Stone S."/>
            <person name="Sykes S."/>
            <person name="Tchuinga P."/>
            <person name="Tenzing P."/>
            <person name="Tesfaye S."/>
            <person name="Thoulutsang D."/>
            <person name="Thoulutsang Y."/>
            <person name="Topham K."/>
            <person name="Topping I."/>
            <person name="Tsamla T."/>
            <person name="Vassiliev H."/>
            <person name="Venkataraman V."/>
            <person name="Vo A."/>
            <person name="Wangchuk T."/>
            <person name="Wangdi T."/>
            <person name="Weiand M."/>
            <person name="Wilkinson J."/>
            <person name="Wilson A."/>
            <person name="Yadav S."/>
            <person name="Yang S."/>
            <person name="Yang X."/>
            <person name="Young G."/>
            <person name="Yu Q."/>
            <person name="Zainoun J."/>
            <person name="Zembek L."/>
            <person name="Zimmer A."/>
            <person name="Lander E.S."/>
        </authorList>
    </citation>
    <scope>NUCLEOTIDE SEQUENCE [LARGE SCALE GENOMIC DNA]</scope>
    <source>
        <strain evidence="2">Boxer</strain>
    </source>
</reference>
<evidence type="ECO:0000256" key="1">
    <source>
        <dbReference type="SAM" id="MobiDB-lite"/>
    </source>
</evidence>
<dbReference type="AlphaFoldDB" id="A0A8P0T3Z1"/>
<evidence type="ECO:0000313" key="2">
    <source>
        <dbReference type="Ensembl" id="ENSCAFP00000051205.1"/>
    </source>
</evidence>
<protein>
    <submittedName>
        <fullName evidence="2">Uncharacterized protein</fullName>
    </submittedName>
</protein>
<reference evidence="2" key="2">
    <citation type="submission" date="2025-08" db="UniProtKB">
        <authorList>
            <consortium name="Ensembl"/>
        </authorList>
    </citation>
    <scope>IDENTIFICATION</scope>
</reference>
<dbReference type="Proteomes" id="UP000002254">
    <property type="component" value="Chromosome 31"/>
</dbReference>
<feature type="compositionally biased region" description="Low complexity" evidence="1">
    <location>
        <begin position="101"/>
        <end position="110"/>
    </location>
</feature>
<organism evidence="2 3">
    <name type="scientific">Canis lupus familiaris</name>
    <name type="common">Dog</name>
    <name type="synonym">Canis familiaris</name>
    <dbReference type="NCBI Taxonomy" id="9615"/>
    <lineage>
        <taxon>Eukaryota</taxon>
        <taxon>Metazoa</taxon>
        <taxon>Chordata</taxon>
        <taxon>Craniata</taxon>
        <taxon>Vertebrata</taxon>
        <taxon>Euteleostomi</taxon>
        <taxon>Mammalia</taxon>
        <taxon>Eutheria</taxon>
        <taxon>Laurasiatheria</taxon>
        <taxon>Carnivora</taxon>
        <taxon>Caniformia</taxon>
        <taxon>Canidae</taxon>
        <taxon>Canis</taxon>
    </lineage>
</organism>